<keyword evidence="5" id="KW-1185">Reference proteome</keyword>
<organism evidence="3 5">
    <name type="scientific">Haemaphysalis longicornis</name>
    <name type="common">Bush tick</name>
    <dbReference type="NCBI Taxonomy" id="44386"/>
    <lineage>
        <taxon>Eukaryota</taxon>
        <taxon>Metazoa</taxon>
        <taxon>Ecdysozoa</taxon>
        <taxon>Arthropoda</taxon>
        <taxon>Chelicerata</taxon>
        <taxon>Arachnida</taxon>
        <taxon>Acari</taxon>
        <taxon>Parasitiformes</taxon>
        <taxon>Ixodida</taxon>
        <taxon>Ixodoidea</taxon>
        <taxon>Ixodidae</taxon>
        <taxon>Haemaphysalinae</taxon>
        <taxon>Haemaphysalis</taxon>
    </lineage>
</organism>
<evidence type="ECO:0000313" key="5">
    <source>
        <dbReference type="Proteomes" id="UP000821853"/>
    </source>
</evidence>
<dbReference type="VEuPathDB" id="VectorBase:HLOH_056322"/>
<gene>
    <name evidence="3" type="ORF">HPB48_000262</name>
    <name evidence="2" type="ORF">HPB48_006696</name>
    <name evidence="1" type="ORF">HPB48_020882</name>
    <name evidence="4" type="ORF">HPB48_023626</name>
</gene>
<proteinExistence type="predicted"/>
<accession>A0A9J6GS55</accession>
<dbReference type="AlphaFoldDB" id="A0A9J6GS55"/>
<dbReference type="EMBL" id="JABSTR010000005">
    <property type="protein sequence ID" value="KAH9370386.1"/>
    <property type="molecule type" value="Genomic_DNA"/>
</dbReference>
<dbReference type="EMBL" id="JABSTR010000008">
    <property type="protein sequence ID" value="KAH9377560.1"/>
    <property type="molecule type" value="Genomic_DNA"/>
</dbReference>
<protein>
    <submittedName>
        <fullName evidence="3">Uncharacterized protein</fullName>
    </submittedName>
</protein>
<evidence type="ECO:0000313" key="2">
    <source>
        <dbReference type="EMBL" id="KAH9370386.1"/>
    </source>
</evidence>
<sequence length="65" mass="7411">MKKGKKTCGCRIVQLVTDHHRVKMKMLDQGTLAFEVEPPCDCNKPVLLSFDSCDVLKNEERTLMT</sequence>
<dbReference type="EMBL" id="JABSTR010000004">
    <property type="protein sequence ID" value="KAH9366741.1"/>
    <property type="molecule type" value="Genomic_DNA"/>
</dbReference>
<dbReference type="Proteomes" id="UP000821853">
    <property type="component" value="Chromosome 3"/>
</dbReference>
<comment type="caution">
    <text evidence="3">The sequence shown here is derived from an EMBL/GenBank/DDBJ whole genome shotgun (WGS) entry which is preliminary data.</text>
</comment>
<evidence type="ECO:0000313" key="3">
    <source>
        <dbReference type="EMBL" id="KAH9377560.1"/>
    </source>
</evidence>
<evidence type="ECO:0000313" key="1">
    <source>
        <dbReference type="EMBL" id="KAH9366741.1"/>
    </source>
</evidence>
<dbReference type="VEuPathDB" id="VectorBase:HLOH_056694"/>
<reference evidence="3 5" key="1">
    <citation type="journal article" date="2020" name="Cell">
        <title>Large-Scale Comparative Analyses of Tick Genomes Elucidate Their Genetic Diversity and Vector Capacities.</title>
        <authorList>
            <consortium name="Tick Genome and Microbiome Consortium (TIGMIC)"/>
            <person name="Jia N."/>
            <person name="Wang J."/>
            <person name="Shi W."/>
            <person name="Du L."/>
            <person name="Sun Y."/>
            <person name="Zhan W."/>
            <person name="Jiang J.F."/>
            <person name="Wang Q."/>
            <person name="Zhang B."/>
            <person name="Ji P."/>
            <person name="Bell-Sakyi L."/>
            <person name="Cui X.M."/>
            <person name="Yuan T.T."/>
            <person name="Jiang B.G."/>
            <person name="Yang W.F."/>
            <person name="Lam T.T."/>
            <person name="Chang Q.C."/>
            <person name="Ding S.J."/>
            <person name="Wang X.J."/>
            <person name="Zhu J.G."/>
            <person name="Ruan X.D."/>
            <person name="Zhao L."/>
            <person name="Wei J.T."/>
            <person name="Ye R.Z."/>
            <person name="Que T.C."/>
            <person name="Du C.H."/>
            <person name="Zhou Y.H."/>
            <person name="Cheng J.X."/>
            <person name="Dai P.F."/>
            <person name="Guo W.B."/>
            <person name="Han X.H."/>
            <person name="Huang E.J."/>
            <person name="Li L.F."/>
            <person name="Wei W."/>
            <person name="Gao Y.C."/>
            <person name="Liu J.Z."/>
            <person name="Shao H.Z."/>
            <person name="Wang X."/>
            <person name="Wang C.C."/>
            <person name="Yang T.C."/>
            <person name="Huo Q.B."/>
            <person name="Li W."/>
            <person name="Chen H.Y."/>
            <person name="Chen S.E."/>
            <person name="Zhou L.G."/>
            <person name="Ni X.B."/>
            <person name="Tian J.H."/>
            <person name="Sheng Y."/>
            <person name="Liu T."/>
            <person name="Pan Y.S."/>
            <person name="Xia L.Y."/>
            <person name="Li J."/>
            <person name="Zhao F."/>
            <person name="Cao W.C."/>
        </authorList>
    </citation>
    <scope>NUCLEOTIDE SEQUENCE [LARGE SCALE GENOMIC DNA]</scope>
    <source>
        <strain evidence="3">HaeL-2018</strain>
    </source>
</reference>
<evidence type="ECO:0000313" key="4">
    <source>
        <dbReference type="EMBL" id="KAH9382989.1"/>
    </source>
</evidence>
<dbReference type="VEuPathDB" id="VectorBase:HLOH_064829"/>
<dbReference type="EMBL" id="JABSTR010000860">
    <property type="protein sequence ID" value="KAH9382989.1"/>
    <property type="molecule type" value="Genomic_DNA"/>
</dbReference>
<dbReference type="VEuPathDB" id="VectorBase:HLOH_054091"/>
<dbReference type="Proteomes" id="UP000821853">
    <property type="component" value="Chromosome 2"/>
</dbReference>
<name>A0A9J6GS55_HAELO</name>